<reference evidence="2" key="2">
    <citation type="submission" date="2021-01" db="EMBL/GenBank/DDBJ databases">
        <authorList>
            <person name="Schikora-Tamarit M.A."/>
        </authorList>
    </citation>
    <scope>NUCLEOTIDE SEQUENCE</scope>
    <source>
        <strain evidence="2">CBS2887</strain>
    </source>
</reference>
<keyword evidence="3" id="KW-1185">Reference proteome</keyword>
<sequence>MEPKVEESMLKTRSENQEPEQGELQFDIRVWNPVDLWLWRNDIQQVDLGILHSDGQVVVSEELNMIFGEIMRVGTKVCNRIPLRPEHQLQEFTK</sequence>
<reference evidence="2" key="1">
    <citation type="journal article" date="2021" name="Open Biol.">
        <title>Shared evolutionary footprints suggest mitochondrial oxidative damage underlies multiple complex I losses in fungi.</title>
        <authorList>
            <person name="Schikora-Tamarit M.A."/>
            <person name="Marcet-Houben M."/>
            <person name="Nosek J."/>
            <person name="Gabaldon T."/>
        </authorList>
    </citation>
    <scope>NUCLEOTIDE SEQUENCE</scope>
    <source>
        <strain evidence="2">CBS2887</strain>
    </source>
</reference>
<organism evidence="2 3">
    <name type="scientific">Wickerhamomyces pijperi</name>
    <name type="common">Yeast</name>
    <name type="synonym">Pichia pijperi</name>
    <dbReference type="NCBI Taxonomy" id="599730"/>
    <lineage>
        <taxon>Eukaryota</taxon>
        <taxon>Fungi</taxon>
        <taxon>Dikarya</taxon>
        <taxon>Ascomycota</taxon>
        <taxon>Saccharomycotina</taxon>
        <taxon>Saccharomycetes</taxon>
        <taxon>Phaffomycetales</taxon>
        <taxon>Wickerhamomycetaceae</taxon>
        <taxon>Wickerhamomyces</taxon>
    </lineage>
</organism>
<accession>A0A9P8TLB8</accession>
<feature type="region of interest" description="Disordered" evidence="1">
    <location>
        <begin position="1"/>
        <end position="22"/>
    </location>
</feature>
<dbReference type="EMBL" id="JAEUBG010003237">
    <property type="protein sequence ID" value="KAH3683071.1"/>
    <property type="molecule type" value="Genomic_DNA"/>
</dbReference>
<name>A0A9P8TLB8_WICPI</name>
<evidence type="ECO:0000256" key="1">
    <source>
        <dbReference type="SAM" id="MobiDB-lite"/>
    </source>
</evidence>
<protein>
    <submittedName>
        <fullName evidence="2">Uncharacterized protein</fullName>
    </submittedName>
</protein>
<proteinExistence type="predicted"/>
<evidence type="ECO:0000313" key="2">
    <source>
        <dbReference type="EMBL" id="KAH3683071.1"/>
    </source>
</evidence>
<dbReference type="Proteomes" id="UP000774326">
    <property type="component" value="Unassembled WGS sequence"/>
</dbReference>
<feature type="compositionally biased region" description="Basic and acidic residues" evidence="1">
    <location>
        <begin position="1"/>
        <end position="16"/>
    </location>
</feature>
<comment type="caution">
    <text evidence="2">The sequence shown here is derived from an EMBL/GenBank/DDBJ whole genome shotgun (WGS) entry which is preliminary data.</text>
</comment>
<evidence type="ECO:0000313" key="3">
    <source>
        <dbReference type="Proteomes" id="UP000774326"/>
    </source>
</evidence>
<dbReference type="AlphaFoldDB" id="A0A9P8TLB8"/>
<gene>
    <name evidence="2" type="ORF">WICPIJ_005944</name>
</gene>